<feature type="region of interest" description="Disordered" evidence="5">
    <location>
        <begin position="1"/>
        <end position="25"/>
    </location>
</feature>
<keyword evidence="10" id="KW-1185">Reference proteome</keyword>
<dbReference type="GO" id="GO:0016491">
    <property type="term" value="F:oxidoreductase activity"/>
    <property type="evidence" value="ECO:0007669"/>
    <property type="project" value="UniProtKB-KW"/>
</dbReference>
<evidence type="ECO:0000256" key="2">
    <source>
        <dbReference type="ARBA" id="ARBA00022723"/>
    </source>
</evidence>
<gene>
    <name evidence="8" type="ORF">SAMN02982929_00843</name>
    <name evidence="9" type="ORF">SAMN05216506_1011227</name>
</gene>
<dbReference type="InterPro" id="IPR036291">
    <property type="entry name" value="NAD(P)-bd_dom_sf"/>
</dbReference>
<evidence type="ECO:0000313" key="9">
    <source>
        <dbReference type="EMBL" id="SFC62267.1"/>
    </source>
</evidence>
<dbReference type="CDD" id="cd08230">
    <property type="entry name" value="glucose_DH"/>
    <property type="match status" value="1"/>
</dbReference>
<evidence type="ECO:0000259" key="7">
    <source>
        <dbReference type="Pfam" id="PF16912"/>
    </source>
</evidence>
<dbReference type="Proteomes" id="UP000236729">
    <property type="component" value="Unassembled WGS sequence"/>
</dbReference>
<dbReference type="Gene3D" id="3.40.50.720">
    <property type="entry name" value="NAD(P)-binding Rossmann-like Domain"/>
    <property type="match status" value="1"/>
</dbReference>
<dbReference type="EMBL" id="FOME01000001">
    <property type="protein sequence ID" value="SFC62267.1"/>
    <property type="molecule type" value="Genomic_DNA"/>
</dbReference>
<evidence type="ECO:0000256" key="3">
    <source>
        <dbReference type="ARBA" id="ARBA00022833"/>
    </source>
</evidence>
<dbReference type="AlphaFoldDB" id="A0A1H5VE97"/>
<dbReference type="SUPFAM" id="SSF50129">
    <property type="entry name" value="GroES-like"/>
    <property type="match status" value="1"/>
</dbReference>
<feature type="compositionally biased region" description="Low complexity" evidence="5">
    <location>
        <begin position="1"/>
        <end position="16"/>
    </location>
</feature>
<evidence type="ECO:0000313" key="10">
    <source>
        <dbReference type="Proteomes" id="UP000199690"/>
    </source>
</evidence>
<dbReference type="SUPFAM" id="SSF51735">
    <property type="entry name" value="NAD(P)-binding Rossmann-fold domains"/>
    <property type="match status" value="1"/>
</dbReference>
<dbReference type="GO" id="GO:0046872">
    <property type="term" value="F:metal ion binding"/>
    <property type="evidence" value="ECO:0007669"/>
    <property type="project" value="UniProtKB-KW"/>
</dbReference>
<evidence type="ECO:0000256" key="1">
    <source>
        <dbReference type="ARBA" id="ARBA00001947"/>
    </source>
</evidence>
<evidence type="ECO:0000256" key="4">
    <source>
        <dbReference type="ARBA" id="ARBA00023002"/>
    </source>
</evidence>
<comment type="cofactor">
    <cofactor evidence="1">
        <name>Zn(2+)</name>
        <dbReference type="ChEBI" id="CHEBI:29105"/>
    </cofactor>
</comment>
<evidence type="ECO:0000256" key="5">
    <source>
        <dbReference type="SAM" id="MobiDB-lite"/>
    </source>
</evidence>
<feature type="domain" description="Glucose dehydrogenase C-terminal" evidence="7">
    <location>
        <begin position="143"/>
        <end position="345"/>
    </location>
</feature>
<dbReference type="PANTHER" id="PTHR43189:SF2">
    <property type="entry name" value="GLUCOSE 1-DEHYDROGENASE"/>
    <property type="match status" value="1"/>
</dbReference>
<keyword evidence="4" id="KW-0560">Oxidoreductase</keyword>
<dbReference type="InterPro" id="IPR013154">
    <property type="entry name" value="ADH-like_N"/>
</dbReference>
<dbReference type="Gene3D" id="3.90.180.10">
    <property type="entry name" value="Medium-chain alcohol dehydrogenases, catalytic domain"/>
    <property type="match status" value="1"/>
</dbReference>
<dbReference type="Proteomes" id="UP000199690">
    <property type="component" value="Unassembled WGS sequence"/>
</dbReference>
<keyword evidence="2" id="KW-0479">Metal-binding</keyword>
<accession>A0A1I1KNB7</accession>
<sequence>MRAMTVVPGVPGTAGVSSRPEPSVSDGDVLVEGLSVGICGTDAEIVNGGHGAAPSGREELILGHESHGRVLEAPDGSGFAAGDVVAGIVRRPDDCPCCRAGQWDFCRTGRYVERGIQRADGFGSQRWRVPAEFLVKLDPGLGETGVLMEPTTIVTKAWEQVQYIRRRACHVGDVALITGAGPIGLLAAMISVQLGYDTHVYDRSDAGAKPELVRALGGTFHVADAVTDIGVRPDAVVEATGAGVVVADLMQVVGPNAVLCLTGLGSGTHRIPMEMDRVNSWFVMGNQVVVGSVNANRSHYERAADHLAGADRGWLRALLTRKVPLSSWTDALERRPDDIKVVVDLQA</sequence>
<organism evidence="8 11">
    <name type="scientific">Saccharopolyspora kobensis</name>
    <dbReference type="NCBI Taxonomy" id="146035"/>
    <lineage>
        <taxon>Bacteria</taxon>
        <taxon>Bacillati</taxon>
        <taxon>Actinomycetota</taxon>
        <taxon>Actinomycetes</taxon>
        <taxon>Pseudonocardiales</taxon>
        <taxon>Pseudonocardiaceae</taxon>
        <taxon>Saccharopolyspora</taxon>
    </lineage>
</organism>
<dbReference type="Pfam" id="PF08240">
    <property type="entry name" value="ADH_N"/>
    <property type="match status" value="1"/>
</dbReference>
<dbReference type="Pfam" id="PF16912">
    <property type="entry name" value="Glu_dehyd_C"/>
    <property type="match status" value="1"/>
</dbReference>
<dbReference type="SMR" id="A0A1H5VE97"/>
<dbReference type="EMBL" id="FNVB01000002">
    <property type="protein sequence ID" value="SEF85148.1"/>
    <property type="molecule type" value="Genomic_DNA"/>
</dbReference>
<dbReference type="InterPro" id="IPR011032">
    <property type="entry name" value="GroES-like_sf"/>
</dbReference>
<protein>
    <submittedName>
        <fullName evidence="8">Threonine dehydrogenase</fullName>
    </submittedName>
</protein>
<keyword evidence="3" id="KW-0862">Zinc</keyword>
<dbReference type="PANTHER" id="PTHR43189">
    <property type="entry name" value="ZINC-TYPE ALCOHOL DEHYDROGENASE-LIKE PROTEIN C1198.01-RELATED"/>
    <property type="match status" value="1"/>
</dbReference>
<evidence type="ECO:0000313" key="8">
    <source>
        <dbReference type="EMBL" id="SEF85148.1"/>
    </source>
</evidence>
<evidence type="ECO:0000313" key="11">
    <source>
        <dbReference type="Proteomes" id="UP000236729"/>
    </source>
</evidence>
<evidence type="ECO:0000259" key="6">
    <source>
        <dbReference type="Pfam" id="PF08240"/>
    </source>
</evidence>
<accession>A0A1H5VE97</accession>
<feature type="domain" description="Alcohol dehydrogenase-like N-terminal" evidence="6">
    <location>
        <begin position="26"/>
        <end position="138"/>
    </location>
</feature>
<name>A0A1H5VE97_9PSEU</name>
<reference evidence="10 11" key="2">
    <citation type="submission" date="2016-10" db="EMBL/GenBank/DDBJ databases">
        <authorList>
            <person name="Varghese N."/>
            <person name="Submissions S."/>
        </authorList>
    </citation>
    <scope>NUCLEOTIDE SEQUENCE [LARGE SCALE GENOMIC DNA]</scope>
    <source>
        <strain evidence="11">ATCC 20501</strain>
        <strain evidence="9 10">CGMCC 4.3529</strain>
    </source>
</reference>
<proteinExistence type="predicted"/>
<reference evidence="8" key="1">
    <citation type="submission" date="2016-10" db="EMBL/GenBank/DDBJ databases">
        <authorList>
            <person name="de Groot N.N."/>
        </authorList>
    </citation>
    <scope>NUCLEOTIDE SEQUENCE [LARGE SCALE GENOMIC DNA]</scope>
    <source>
        <strain evidence="8">ATCC 20501</strain>
    </source>
</reference>
<dbReference type="InterPro" id="IPR031640">
    <property type="entry name" value="Glu_dehyd_C"/>
</dbReference>